<sequence length="277" mass="28300">MEQQSIFERVMNRGNARLSDDDLTPAGTLREPETAAESGNEETETVKTHNRLLLISSAGAVILGVLATAVLAQQDVISLPSFMVAQKSTPTPTPKATTATARTATSKDAAAAGDSGAAPAAAATDQEKTIFNEHIDQAGVTACREVFPALGFVAASGSTFNATTSWSEKDSNDHSIFSIVGMSFNSDQFRGSGASVIFSAPTPAKGGCEGSFVRVVPVGVDCNTFAGTLPKDSKLGPSLQGLPVVTLPSGVQTVLLPSAGNGCVVLTTSRAAVPGNS</sequence>
<feature type="region of interest" description="Disordered" evidence="1">
    <location>
        <begin position="86"/>
        <end position="121"/>
    </location>
</feature>
<dbReference type="EMBL" id="CP000629">
    <property type="protein sequence ID" value="ACM29373.1"/>
    <property type="molecule type" value="Genomic_DNA"/>
</dbReference>
<evidence type="ECO:0000313" key="3">
    <source>
        <dbReference type="EMBL" id="ACM29373.1"/>
    </source>
</evidence>
<dbReference type="STRING" id="311403.Arad_7996"/>
<feature type="transmembrane region" description="Helical" evidence="2">
    <location>
        <begin position="52"/>
        <end position="72"/>
    </location>
</feature>
<evidence type="ECO:0000256" key="2">
    <source>
        <dbReference type="SAM" id="Phobius"/>
    </source>
</evidence>
<organism evidence="3 4">
    <name type="scientific">Rhizobium rhizogenes (strain K84 / ATCC BAA-868)</name>
    <name type="common">Agrobacterium radiobacter</name>
    <dbReference type="NCBI Taxonomy" id="311403"/>
    <lineage>
        <taxon>Bacteria</taxon>
        <taxon>Pseudomonadati</taxon>
        <taxon>Pseudomonadota</taxon>
        <taxon>Alphaproteobacteria</taxon>
        <taxon>Hyphomicrobiales</taxon>
        <taxon>Rhizobiaceae</taxon>
        <taxon>Rhizobium/Agrobacterium group</taxon>
        <taxon>Rhizobium</taxon>
    </lineage>
</organism>
<keyword evidence="2" id="KW-0472">Membrane</keyword>
<gene>
    <name evidence="3" type="ordered locus">Arad_7996</name>
</gene>
<evidence type="ECO:0000256" key="1">
    <source>
        <dbReference type="SAM" id="MobiDB-lite"/>
    </source>
</evidence>
<name>B9JHI0_RHIR8</name>
<feature type="region of interest" description="Disordered" evidence="1">
    <location>
        <begin position="12"/>
        <end position="47"/>
    </location>
</feature>
<reference evidence="3 4" key="1">
    <citation type="journal article" date="2009" name="J. Bacteriol.">
        <title>Genome sequences of three Agrobacterium biovars help elucidate the evolution of multichromosome genomes in bacteria.</title>
        <authorList>
            <person name="Slater S.C."/>
            <person name="Goldman B.S."/>
            <person name="Goodner B."/>
            <person name="Setubal J.C."/>
            <person name="Farrand S.K."/>
            <person name="Nester E.W."/>
            <person name="Burr T.J."/>
            <person name="Banta L."/>
            <person name="Dickerman A.W."/>
            <person name="Paulsen I."/>
            <person name="Otten L."/>
            <person name="Suen G."/>
            <person name="Welch R."/>
            <person name="Almeida N.F."/>
            <person name="Arnold F."/>
            <person name="Burton O.T."/>
            <person name="Du Z."/>
            <person name="Ewing A."/>
            <person name="Godsy E."/>
            <person name="Heisel S."/>
            <person name="Houmiel K.L."/>
            <person name="Jhaveri J."/>
            <person name="Lu J."/>
            <person name="Miller N.M."/>
            <person name="Norton S."/>
            <person name="Chen Q."/>
            <person name="Phoolcharoen W."/>
            <person name="Ohlin V."/>
            <person name="Ondrusek D."/>
            <person name="Pride N."/>
            <person name="Stricklin S.L."/>
            <person name="Sun J."/>
            <person name="Wheeler C."/>
            <person name="Wilson L."/>
            <person name="Zhu H."/>
            <person name="Wood D.W."/>
        </authorList>
    </citation>
    <scope>NUCLEOTIDE SEQUENCE [LARGE SCALE GENOMIC DNA]</scope>
    <source>
        <strain evidence="4">K84 / ATCC BAA-868</strain>
    </source>
</reference>
<dbReference type="KEGG" id="ara:Arad_7996"/>
<dbReference type="HOGENOM" id="CLU_1003391_0_0_5"/>
<evidence type="ECO:0000313" key="4">
    <source>
        <dbReference type="Proteomes" id="UP000001600"/>
    </source>
</evidence>
<dbReference type="RefSeq" id="WP_012649693.1">
    <property type="nucleotide sequence ID" value="NC_011983.1"/>
</dbReference>
<proteinExistence type="predicted"/>
<keyword evidence="2" id="KW-1133">Transmembrane helix</keyword>
<dbReference type="AlphaFoldDB" id="B9JHI0"/>
<keyword evidence="2" id="KW-0812">Transmembrane</keyword>
<accession>B9JHI0</accession>
<dbReference type="Proteomes" id="UP000001600">
    <property type="component" value="Chromosome 2"/>
</dbReference>
<protein>
    <submittedName>
        <fullName evidence="3">Uncharacterized protein</fullName>
    </submittedName>
</protein>
<feature type="compositionally biased region" description="Low complexity" evidence="1">
    <location>
        <begin position="94"/>
        <end position="121"/>
    </location>
</feature>